<comment type="caution">
    <text evidence="1">The sequence shown here is derived from an EMBL/GenBank/DDBJ whole genome shotgun (WGS) entry which is preliminary data.</text>
</comment>
<gene>
    <name evidence="1" type="ORF">BDZ94DRAFT_1192382</name>
</gene>
<evidence type="ECO:0000313" key="2">
    <source>
        <dbReference type="Proteomes" id="UP000807353"/>
    </source>
</evidence>
<protein>
    <submittedName>
        <fullName evidence="1">Uncharacterized protein</fullName>
    </submittedName>
</protein>
<dbReference type="OrthoDB" id="3255261at2759"/>
<dbReference type="Proteomes" id="UP000807353">
    <property type="component" value="Unassembled WGS sequence"/>
</dbReference>
<keyword evidence="2" id="KW-1185">Reference proteome</keyword>
<sequence>MGQSSRKYIDLIHSSSSKWANWDPPQEIKVGDYGTINKKTGQFERESNVYEDPATADLAAQYPPIDDAQDDKFIISSFGVKYHEFKIEAGFEVAGLGEASIKGQWEFGKKRGALLIMARPRARRFPPNVFLKQLIGTPTLEDKVLVTEVFSCPAYSLYLSGANQETISIALVGGMPGSVPAPTESGESVMTWWSRYASGVSREACDRAGRYCYTPLCSLRTKRKPSLFRRREGPRPEPEGDYLWVDPHDPWEVLDEDGEEEEFEDTVFD</sequence>
<dbReference type="AlphaFoldDB" id="A0A9P5Y7R3"/>
<proteinExistence type="predicted"/>
<organism evidence="1 2">
    <name type="scientific">Collybia nuda</name>
    <dbReference type="NCBI Taxonomy" id="64659"/>
    <lineage>
        <taxon>Eukaryota</taxon>
        <taxon>Fungi</taxon>
        <taxon>Dikarya</taxon>
        <taxon>Basidiomycota</taxon>
        <taxon>Agaricomycotina</taxon>
        <taxon>Agaricomycetes</taxon>
        <taxon>Agaricomycetidae</taxon>
        <taxon>Agaricales</taxon>
        <taxon>Tricholomatineae</taxon>
        <taxon>Clitocybaceae</taxon>
        <taxon>Collybia</taxon>
    </lineage>
</organism>
<dbReference type="EMBL" id="MU150259">
    <property type="protein sequence ID" value="KAF9463813.1"/>
    <property type="molecule type" value="Genomic_DNA"/>
</dbReference>
<accession>A0A9P5Y7R3</accession>
<name>A0A9P5Y7R3_9AGAR</name>
<reference evidence="1" key="1">
    <citation type="submission" date="2020-11" db="EMBL/GenBank/DDBJ databases">
        <authorList>
            <consortium name="DOE Joint Genome Institute"/>
            <person name="Ahrendt S."/>
            <person name="Riley R."/>
            <person name="Andreopoulos W."/>
            <person name="Labutti K."/>
            <person name="Pangilinan J."/>
            <person name="Ruiz-Duenas F.J."/>
            <person name="Barrasa J.M."/>
            <person name="Sanchez-Garcia M."/>
            <person name="Camarero S."/>
            <person name="Miyauchi S."/>
            <person name="Serrano A."/>
            <person name="Linde D."/>
            <person name="Babiker R."/>
            <person name="Drula E."/>
            <person name="Ayuso-Fernandez I."/>
            <person name="Pacheco R."/>
            <person name="Padilla G."/>
            <person name="Ferreira P."/>
            <person name="Barriuso J."/>
            <person name="Kellner H."/>
            <person name="Castanera R."/>
            <person name="Alfaro M."/>
            <person name="Ramirez L."/>
            <person name="Pisabarro A.G."/>
            <person name="Kuo A."/>
            <person name="Tritt A."/>
            <person name="Lipzen A."/>
            <person name="He G."/>
            <person name="Yan M."/>
            <person name="Ng V."/>
            <person name="Cullen D."/>
            <person name="Martin F."/>
            <person name="Rosso M.-N."/>
            <person name="Henrissat B."/>
            <person name="Hibbett D."/>
            <person name="Martinez A.T."/>
            <person name="Grigoriev I.V."/>
        </authorList>
    </citation>
    <scope>NUCLEOTIDE SEQUENCE</scope>
    <source>
        <strain evidence="1">CBS 247.69</strain>
    </source>
</reference>
<evidence type="ECO:0000313" key="1">
    <source>
        <dbReference type="EMBL" id="KAF9463813.1"/>
    </source>
</evidence>